<feature type="compositionally biased region" description="Polar residues" evidence="1">
    <location>
        <begin position="71"/>
        <end position="87"/>
    </location>
</feature>
<evidence type="ECO:0000313" key="2">
    <source>
        <dbReference type="EMBL" id="EGO05069.1"/>
    </source>
</evidence>
<proteinExistence type="predicted"/>
<dbReference type="InParanoid" id="F8PHX3"/>
<organism evidence="3">
    <name type="scientific">Serpula lacrymans var. lacrymans (strain S7.3)</name>
    <name type="common">Dry rot fungus</name>
    <dbReference type="NCBI Taxonomy" id="936435"/>
    <lineage>
        <taxon>Eukaryota</taxon>
        <taxon>Fungi</taxon>
        <taxon>Dikarya</taxon>
        <taxon>Basidiomycota</taxon>
        <taxon>Agaricomycotina</taxon>
        <taxon>Agaricomycetes</taxon>
        <taxon>Agaricomycetidae</taxon>
        <taxon>Boletales</taxon>
        <taxon>Coniophorineae</taxon>
        <taxon>Serpulaceae</taxon>
        <taxon>Serpula</taxon>
    </lineage>
</organism>
<dbReference type="EMBL" id="GL945474">
    <property type="protein sequence ID" value="EGO05069.1"/>
    <property type="molecule type" value="Genomic_DNA"/>
</dbReference>
<dbReference type="Proteomes" id="UP000008063">
    <property type="component" value="Unassembled WGS sequence"/>
</dbReference>
<sequence>MPVDHVVELSASQFGWSRCNYTFYFVFVYACKPKPGNARTKLHKQREIWSVSAGHQDDVSASGLFAPPCGPNTSPNEYTQSEPTNHANEADHDKEMKMGEEIDMEEDMDANKVIQKEVDMEEDMDADDENDGNNQVAEDSPSRENNLVKESTPTTSKKQLRGLV</sequence>
<keyword evidence="3" id="KW-1185">Reference proteome</keyword>
<dbReference type="AlphaFoldDB" id="F8PHX3"/>
<evidence type="ECO:0000256" key="1">
    <source>
        <dbReference type="SAM" id="MobiDB-lite"/>
    </source>
</evidence>
<evidence type="ECO:0000313" key="3">
    <source>
        <dbReference type="Proteomes" id="UP000008063"/>
    </source>
</evidence>
<dbReference type="HOGENOM" id="CLU_1620065_0_0_1"/>
<name>F8PHX3_SERL3</name>
<feature type="compositionally biased region" description="Basic and acidic residues" evidence="1">
    <location>
        <begin position="88"/>
        <end position="100"/>
    </location>
</feature>
<protein>
    <submittedName>
        <fullName evidence="2">Uncharacterized protein</fullName>
    </submittedName>
</protein>
<accession>F8PHX3</accession>
<reference evidence="3" key="1">
    <citation type="journal article" date="2011" name="Science">
        <title>The plant cell wall-decomposing machinery underlies the functional diversity of forest fungi.</title>
        <authorList>
            <person name="Eastwood D.C."/>
            <person name="Floudas D."/>
            <person name="Binder M."/>
            <person name="Majcherczyk A."/>
            <person name="Schneider P."/>
            <person name="Aerts A."/>
            <person name="Asiegbu F.O."/>
            <person name="Baker S.E."/>
            <person name="Barry K."/>
            <person name="Bendiksby M."/>
            <person name="Blumentritt M."/>
            <person name="Coutinho P.M."/>
            <person name="Cullen D."/>
            <person name="de Vries R.P."/>
            <person name="Gathman A."/>
            <person name="Goodell B."/>
            <person name="Henrissat B."/>
            <person name="Ihrmark K."/>
            <person name="Kauserud H."/>
            <person name="Kohler A."/>
            <person name="LaButti K."/>
            <person name="Lapidus A."/>
            <person name="Lavin J.L."/>
            <person name="Lee Y.-H."/>
            <person name="Lindquist E."/>
            <person name="Lilly W."/>
            <person name="Lucas S."/>
            <person name="Morin E."/>
            <person name="Murat C."/>
            <person name="Oguiza J.A."/>
            <person name="Park J."/>
            <person name="Pisabarro A.G."/>
            <person name="Riley R."/>
            <person name="Rosling A."/>
            <person name="Salamov A."/>
            <person name="Schmidt O."/>
            <person name="Schmutz J."/>
            <person name="Skrede I."/>
            <person name="Stenlid J."/>
            <person name="Wiebenga A."/>
            <person name="Xie X."/>
            <person name="Kuees U."/>
            <person name="Hibbett D.S."/>
            <person name="Hoffmeister D."/>
            <person name="Hoegberg N."/>
            <person name="Martin F."/>
            <person name="Grigoriev I.V."/>
            <person name="Watkinson S.C."/>
        </authorList>
    </citation>
    <scope>NUCLEOTIDE SEQUENCE [LARGE SCALE GENOMIC DNA]</scope>
    <source>
        <strain evidence="3">strain S7.3</strain>
    </source>
</reference>
<gene>
    <name evidence="2" type="ORF">SERLA73DRAFT_68712</name>
</gene>
<feature type="compositionally biased region" description="Polar residues" evidence="1">
    <location>
        <begin position="143"/>
        <end position="157"/>
    </location>
</feature>
<feature type="compositionally biased region" description="Acidic residues" evidence="1">
    <location>
        <begin position="119"/>
        <end position="131"/>
    </location>
</feature>
<feature type="region of interest" description="Disordered" evidence="1">
    <location>
        <begin position="59"/>
        <end position="164"/>
    </location>
</feature>